<dbReference type="EMBL" id="JAJFAZ020000008">
    <property type="protein sequence ID" value="KAI5313598.1"/>
    <property type="molecule type" value="Genomic_DNA"/>
</dbReference>
<dbReference type="InterPro" id="IPR000477">
    <property type="entry name" value="RT_dom"/>
</dbReference>
<dbReference type="SUPFAM" id="SSF56672">
    <property type="entry name" value="DNA/RNA polymerases"/>
    <property type="match status" value="1"/>
</dbReference>
<dbReference type="GO" id="GO:0004523">
    <property type="term" value="F:RNA-DNA hybrid ribonuclease activity"/>
    <property type="evidence" value="ECO:0007669"/>
    <property type="project" value="InterPro"/>
</dbReference>
<dbReference type="CDD" id="cd09279">
    <property type="entry name" value="RNase_HI_like"/>
    <property type="match status" value="1"/>
</dbReference>
<dbReference type="InterPro" id="IPR036397">
    <property type="entry name" value="RNaseH_sf"/>
</dbReference>
<comment type="caution">
    <text evidence="2">The sequence shown here is derived from an EMBL/GenBank/DDBJ whole genome shotgun (WGS) entry which is preliminary data.</text>
</comment>
<dbReference type="GO" id="GO:0003676">
    <property type="term" value="F:nucleic acid binding"/>
    <property type="evidence" value="ECO:0007669"/>
    <property type="project" value="InterPro"/>
</dbReference>
<dbReference type="Gene3D" id="3.30.70.270">
    <property type="match status" value="2"/>
</dbReference>
<dbReference type="AlphaFoldDB" id="A0AAD4YMA2"/>
<proteinExistence type="predicted"/>
<dbReference type="Pfam" id="PF13456">
    <property type="entry name" value="RVT_3"/>
    <property type="match status" value="1"/>
</dbReference>
<evidence type="ECO:0000313" key="2">
    <source>
        <dbReference type="EMBL" id="KAI5313598.1"/>
    </source>
</evidence>
<dbReference type="Proteomes" id="UP001054821">
    <property type="component" value="Chromosome 8"/>
</dbReference>
<evidence type="ECO:0000259" key="1">
    <source>
        <dbReference type="PROSITE" id="PS50878"/>
    </source>
</evidence>
<dbReference type="InterPro" id="IPR002156">
    <property type="entry name" value="RNaseH_domain"/>
</dbReference>
<dbReference type="PANTHER" id="PTHR48475">
    <property type="entry name" value="RIBONUCLEASE H"/>
    <property type="match status" value="1"/>
</dbReference>
<dbReference type="SUPFAM" id="SSF53098">
    <property type="entry name" value="Ribonuclease H-like"/>
    <property type="match status" value="1"/>
</dbReference>
<dbReference type="Gene3D" id="3.30.420.10">
    <property type="entry name" value="Ribonuclease H-like superfamily/Ribonuclease H"/>
    <property type="match status" value="1"/>
</dbReference>
<feature type="domain" description="Reverse transcriptase" evidence="1">
    <location>
        <begin position="1"/>
        <end position="55"/>
    </location>
</feature>
<dbReference type="PANTHER" id="PTHR48475:SF2">
    <property type="entry name" value="RIBONUCLEASE H"/>
    <property type="match status" value="1"/>
</dbReference>
<sequence>MKVYVDDMLVKSRTADKHIPNLSAMFTILKQYKMRLNPTKCAFEVASGKFLGFMISQRGIEANPEKIQAILDMTIPKTVKDIQSLTGRVAALTRFISKATDRCAPFFKALKGTKRNITWTAECDTAFSELKEYMGRAPLLSTPEHGDILDAEVRYPDIEKLAFALVVSARRLRPYFQAHTIHVLTNQPLRQVLQKPETSGRLGCGAGLVLVSLDKDALEYALRFKFQASNNEAEYEALLAGLRLAKEMDAKQIQIFSDSQLVVHQVNQDFTAKDASMTAYLQHAQHLLATFHAHSINQNQILPANSAEARRVRHRSARYLIINGSLYKRGARSLAHKAIRRGYFWPSLHTDAQAFTQKCDKC</sequence>
<dbReference type="PROSITE" id="PS50878">
    <property type="entry name" value="RT_POL"/>
    <property type="match status" value="1"/>
</dbReference>
<dbReference type="Pfam" id="PF00078">
    <property type="entry name" value="RVT_1"/>
    <property type="match status" value="1"/>
</dbReference>
<gene>
    <name evidence="2" type="ORF">L3X38_042774</name>
</gene>
<dbReference type="InterPro" id="IPR043502">
    <property type="entry name" value="DNA/RNA_pol_sf"/>
</dbReference>
<accession>A0AAD4YMA2</accession>
<keyword evidence="3" id="KW-1185">Reference proteome</keyword>
<organism evidence="2 3">
    <name type="scientific">Prunus dulcis</name>
    <name type="common">Almond</name>
    <name type="synonym">Amygdalus dulcis</name>
    <dbReference type="NCBI Taxonomy" id="3755"/>
    <lineage>
        <taxon>Eukaryota</taxon>
        <taxon>Viridiplantae</taxon>
        <taxon>Streptophyta</taxon>
        <taxon>Embryophyta</taxon>
        <taxon>Tracheophyta</taxon>
        <taxon>Spermatophyta</taxon>
        <taxon>Magnoliopsida</taxon>
        <taxon>eudicotyledons</taxon>
        <taxon>Gunneridae</taxon>
        <taxon>Pentapetalae</taxon>
        <taxon>rosids</taxon>
        <taxon>fabids</taxon>
        <taxon>Rosales</taxon>
        <taxon>Rosaceae</taxon>
        <taxon>Amygdaloideae</taxon>
        <taxon>Amygdaleae</taxon>
        <taxon>Prunus</taxon>
    </lineage>
</organism>
<dbReference type="InterPro" id="IPR043128">
    <property type="entry name" value="Rev_trsase/Diguanyl_cyclase"/>
</dbReference>
<protein>
    <recommendedName>
        <fullName evidence="1">Reverse transcriptase domain-containing protein</fullName>
    </recommendedName>
</protein>
<reference evidence="2 3" key="1">
    <citation type="journal article" date="2022" name="G3 (Bethesda)">
        <title>Whole-genome sequence and methylome profiling of the almond [Prunus dulcis (Mill.) D.A. Webb] cultivar 'Nonpareil'.</title>
        <authorList>
            <person name="D'Amico-Willman K.M."/>
            <person name="Ouma W.Z."/>
            <person name="Meulia T."/>
            <person name="Sideli G.M."/>
            <person name="Gradziel T.M."/>
            <person name="Fresnedo-Ramirez J."/>
        </authorList>
    </citation>
    <scope>NUCLEOTIDE SEQUENCE [LARGE SCALE GENOMIC DNA]</scope>
    <source>
        <strain evidence="2">Clone GOH B32 T37-40</strain>
    </source>
</reference>
<evidence type="ECO:0000313" key="3">
    <source>
        <dbReference type="Proteomes" id="UP001054821"/>
    </source>
</evidence>
<name>A0AAD4YMA2_PRUDU</name>
<dbReference type="InterPro" id="IPR012337">
    <property type="entry name" value="RNaseH-like_sf"/>
</dbReference>